<sequence>MTASPAAPTVLQRYYEVHPTYRLIIRWTLIVALTLFAFHRSFGSLIDVVRNGSIGSFVWAVPAAAALVAVAIARRRRTELPIHDRQTDIIVGIMGLVLALLIQSVLLPRYELYFYLLRLDLIAMWLYVSCSAAMLFGLRPVIRFAWVWGMVLLLILTLPYYLVVIALGGSKTAAGAATLLIAGLGAGIAGGPSYRRGALSSLAAWVVGFAVLAVISVFFPDSPVLVYQEVPAITAICVVGVGMFYLSRRGKPKRVLERKVEPLAAKQVWAAVPLVVAVALALSLFPLPTSRNAVIFDRPSAYPLVPGTPLVAPPGWTDSEEAERIPVNRLFGTDAVLVRQRMTAEFGNPQWDKFGRPRTVVVDSTVSDRPIAFATYPSRVLYGLTSARFSEVREVDLGRGVVGNLLSVVDDQLLVTWNSLGFAWGDGDVAQRVTIFAVDNHEPDAPFPQPTQNLLPTLRTLITLLFRGNDVLDQDTPRFKDADMLSQFGRALVAAQASPAS</sequence>
<evidence type="ECO:0000256" key="1">
    <source>
        <dbReference type="SAM" id="Phobius"/>
    </source>
</evidence>
<proteinExistence type="predicted"/>
<feature type="transmembrane region" description="Helical" evidence="1">
    <location>
        <begin position="268"/>
        <end position="287"/>
    </location>
</feature>
<feature type="transmembrane region" description="Helical" evidence="1">
    <location>
        <begin position="23"/>
        <end position="42"/>
    </location>
</feature>
<comment type="caution">
    <text evidence="2">The sequence shown here is derived from an EMBL/GenBank/DDBJ whole genome shotgun (WGS) entry which is preliminary data.</text>
</comment>
<keyword evidence="1" id="KW-0812">Transmembrane</keyword>
<protein>
    <submittedName>
        <fullName evidence="2">Uncharacterized protein</fullName>
    </submittedName>
</protein>
<evidence type="ECO:0000313" key="3">
    <source>
        <dbReference type="Proteomes" id="UP000465304"/>
    </source>
</evidence>
<feature type="transmembrane region" description="Helical" evidence="1">
    <location>
        <begin position="112"/>
        <end position="138"/>
    </location>
</feature>
<name>A0A7I9ZKQ9_9MYCO</name>
<keyword evidence="1" id="KW-0472">Membrane</keyword>
<feature type="transmembrane region" description="Helical" evidence="1">
    <location>
        <begin position="89"/>
        <end position="106"/>
    </location>
</feature>
<evidence type="ECO:0000313" key="2">
    <source>
        <dbReference type="EMBL" id="GFH01622.1"/>
    </source>
</evidence>
<gene>
    <name evidence="2" type="ORF">MHIP_21050</name>
</gene>
<feature type="transmembrane region" description="Helical" evidence="1">
    <location>
        <begin position="202"/>
        <end position="219"/>
    </location>
</feature>
<dbReference type="AlphaFoldDB" id="A0A7I9ZKQ9"/>
<organism evidence="2 3">
    <name type="scientific">Mycolicibacterium hippocampi</name>
    <dbReference type="NCBI Taxonomy" id="659824"/>
    <lineage>
        <taxon>Bacteria</taxon>
        <taxon>Bacillati</taxon>
        <taxon>Actinomycetota</taxon>
        <taxon>Actinomycetes</taxon>
        <taxon>Mycobacteriales</taxon>
        <taxon>Mycobacteriaceae</taxon>
        <taxon>Mycolicibacterium</taxon>
    </lineage>
</organism>
<keyword evidence="1" id="KW-1133">Transmembrane helix</keyword>
<feature type="transmembrane region" description="Helical" evidence="1">
    <location>
        <begin position="54"/>
        <end position="73"/>
    </location>
</feature>
<feature type="transmembrane region" description="Helical" evidence="1">
    <location>
        <begin position="225"/>
        <end position="247"/>
    </location>
</feature>
<dbReference type="Proteomes" id="UP000465304">
    <property type="component" value="Unassembled WGS sequence"/>
</dbReference>
<dbReference type="EMBL" id="BLLB01000002">
    <property type="protein sequence ID" value="GFH01622.1"/>
    <property type="molecule type" value="Genomic_DNA"/>
</dbReference>
<accession>A0A7I9ZKQ9</accession>
<feature type="transmembrane region" description="Helical" evidence="1">
    <location>
        <begin position="145"/>
        <end position="167"/>
    </location>
</feature>
<dbReference type="RefSeq" id="WP_163888382.1">
    <property type="nucleotide sequence ID" value="NZ_BLLB01000002.1"/>
</dbReference>
<feature type="transmembrane region" description="Helical" evidence="1">
    <location>
        <begin position="173"/>
        <end position="190"/>
    </location>
</feature>
<reference evidence="2 3" key="1">
    <citation type="journal article" date="2019" name="Emerg. Microbes Infect.">
        <title>Comprehensive subspecies identification of 175 nontuberculous mycobacteria species based on 7547 genomic profiles.</title>
        <authorList>
            <person name="Matsumoto Y."/>
            <person name="Kinjo T."/>
            <person name="Motooka D."/>
            <person name="Nabeya D."/>
            <person name="Jung N."/>
            <person name="Uechi K."/>
            <person name="Horii T."/>
            <person name="Iida T."/>
            <person name="Fujita J."/>
            <person name="Nakamura S."/>
        </authorList>
    </citation>
    <scope>NUCLEOTIDE SEQUENCE [LARGE SCALE GENOMIC DNA]</scope>
    <source>
        <strain evidence="2 3">JCM 30996</strain>
    </source>
</reference>
<keyword evidence="3" id="KW-1185">Reference proteome</keyword>